<feature type="region of interest" description="Disordered" evidence="1">
    <location>
        <begin position="1"/>
        <end position="20"/>
    </location>
</feature>
<name>A0AAU2UWZ1_9ACTN</name>
<evidence type="ECO:0008006" key="4">
    <source>
        <dbReference type="Google" id="ProtNLM"/>
    </source>
</evidence>
<accession>A0AAU2UWZ1</accession>
<feature type="transmembrane region" description="Helical" evidence="2">
    <location>
        <begin position="54"/>
        <end position="73"/>
    </location>
</feature>
<dbReference type="EMBL" id="CP108318">
    <property type="protein sequence ID" value="WTW59435.1"/>
    <property type="molecule type" value="Genomic_DNA"/>
</dbReference>
<dbReference type="NCBIfam" id="NF041646">
    <property type="entry name" value="VC0807_fam"/>
    <property type="match status" value="1"/>
</dbReference>
<feature type="transmembrane region" description="Helical" evidence="2">
    <location>
        <begin position="194"/>
        <end position="213"/>
    </location>
</feature>
<keyword evidence="2" id="KW-0472">Membrane</keyword>
<keyword evidence="2" id="KW-0812">Transmembrane</keyword>
<evidence type="ECO:0000256" key="2">
    <source>
        <dbReference type="SAM" id="Phobius"/>
    </source>
</evidence>
<evidence type="ECO:0000256" key="1">
    <source>
        <dbReference type="SAM" id="MobiDB-lite"/>
    </source>
</evidence>
<feature type="transmembrane region" description="Helical" evidence="2">
    <location>
        <begin position="168"/>
        <end position="188"/>
    </location>
</feature>
<feature type="transmembrane region" description="Helical" evidence="2">
    <location>
        <begin position="80"/>
        <end position="98"/>
    </location>
</feature>
<organism evidence="3">
    <name type="scientific">Streptomyces sp. NBC_00003</name>
    <dbReference type="NCBI Taxonomy" id="2903608"/>
    <lineage>
        <taxon>Bacteria</taxon>
        <taxon>Bacillati</taxon>
        <taxon>Actinomycetota</taxon>
        <taxon>Actinomycetes</taxon>
        <taxon>Kitasatosporales</taxon>
        <taxon>Streptomycetaceae</taxon>
        <taxon>Streptomyces</taxon>
    </lineage>
</organism>
<protein>
    <recommendedName>
        <fullName evidence="4">Intracellular septation protein A</fullName>
    </recommendedName>
</protein>
<feature type="transmembrane region" description="Helical" evidence="2">
    <location>
        <begin position="27"/>
        <end position="48"/>
    </location>
</feature>
<reference evidence="3" key="1">
    <citation type="submission" date="2022-10" db="EMBL/GenBank/DDBJ databases">
        <title>The complete genomes of actinobacterial strains from the NBC collection.</title>
        <authorList>
            <person name="Joergensen T.S."/>
            <person name="Alvarez Arevalo M."/>
            <person name="Sterndorff E.B."/>
            <person name="Faurdal D."/>
            <person name="Vuksanovic O."/>
            <person name="Mourched A.-S."/>
            <person name="Charusanti P."/>
            <person name="Shaw S."/>
            <person name="Blin K."/>
            <person name="Weber T."/>
        </authorList>
    </citation>
    <scope>NUCLEOTIDE SEQUENCE</scope>
    <source>
        <strain evidence="3">NBC_00003</strain>
    </source>
</reference>
<sequence>MQPTSSDPTTNSPATRPRRRLDPSMRAMVSTLCYDIGLSVITYFISGLFGASNYLALLLATVVAGLRTVWVALRQRRLDPFALFLLALFGAGLALSFTTGDARFVLAKDAAGSFTAGLVFVGSCVIGRPLAYYAALRFARSAGSAQHDEFRSSANSATMRARWFRVSLVWGISLLIDAGLRIAAVYLLPIGPAATVSQILMIGVYGPLTLWTVHSARKAQAAARNGSFARQPYTGR</sequence>
<feature type="transmembrane region" description="Helical" evidence="2">
    <location>
        <begin position="110"/>
        <end position="131"/>
    </location>
</feature>
<gene>
    <name evidence="3" type="ORF">OG549_01550</name>
</gene>
<evidence type="ECO:0000313" key="3">
    <source>
        <dbReference type="EMBL" id="WTW59435.1"/>
    </source>
</evidence>
<keyword evidence="2" id="KW-1133">Transmembrane helix</keyword>
<dbReference type="AlphaFoldDB" id="A0AAU2UWZ1"/>
<feature type="compositionally biased region" description="Polar residues" evidence="1">
    <location>
        <begin position="1"/>
        <end position="14"/>
    </location>
</feature>
<proteinExistence type="predicted"/>